<proteinExistence type="predicted"/>
<evidence type="ECO:0000256" key="1">
    <source>
        <dbReference type="SAM" id="MobiDB-lite"/>
    </source>
</evidence>
<dbReference type="EMBL" id="LQYT01000042">
    <property type="protein sequence ID" value="KYD19368.1"/>
    <property type="molecule type" value="Genomic_DNA"/>
</dbReference>
<protein>
    <submittedName>
        <fullName evidence="2">Uncharacterized protein</fullName>
    </submittedName>
</protein>
<dbReference type="AlphaFoldDB" id="A0A150M4B0"/>
<evidence type="ECO:0000313" key="2">
    <source>
        <dbReference type="EMBL" id="KYD19368.1"/>
    </source>
</evidence>
<name>A0A150M4B0_9BACI</name>
<feature type="region of interest" description="Disordered" evidence="1">
    <location>
        <begin position="38"/>
        <end position="64"/>
    </location>
</feature>
<sequence>MELLYARFFFHKFLDFIVYCSTGSLRFGDLPPISGRQREAKAGFGTGNRPLGSFSDESGKGGTP</sequence>
<organism evidence="2 3">
    <name type="scientific">Caldibacillus debilis</name>
    <dbReference type="NCBI Taxonomy" id="301148"/>
    <lineage>
        <taxon>Bacteria</taxon>
        <taxon>Bacillati</taxon>
        <taxon>Bacillota</taxon>
        <taxon>Bacilli</taxon>
        <taxon>Bacillales</taxon>
        <taxon>Bacillaceae</taxon>
        <taxon>Caldibacillus</taxon>
    </lineage>
</organism>
<gene>
    <name evidence="2" type="ORF">B4135_2099</name>
</gene>
<evidence type="ECO:0000313" key="3">
    <source>
        <dbReference type="Proteomes" id="UP000075683"/>
    </source>
</evidence>
<dbReference type="Proteomes" id="UP000075683">
    <property type="component" value="Unassembled WGS sequence"/>
</dbReference>
<accession>A0A150M4B0</accession>
<comment type="caution">
    <text evidence="2">The sequence shown here is derived from an EMBL/GenBank/DDBJ whole genome shotgun (WGS) entry which is preliminary data.</text>
</comment>
<reference evidence="2 3" key="1">
    <citation type="submission" date="2016-01" db="EMBL/GenBank/DDBJ databases">
        <title>Draft Genome Sequences of Seven Thermophilic Sporeformers Isolated from Foods.</title>
        <authorList>
            <person name="Berendsen E.M."/>
            <person name="Wells-Bennik M.H."/>
            <person name="Krawcyk A.O."/>
            <person name="De Jong A."/>
            <person name="Holsappel S."/>
            <person name="Eijlander R.T."/>
            <person name="Kuipers O.P."/>
        </authorList>
    </citation>
    <scope>NUCLEOTIDE SEQUENCE [LARGE SCALE GENOMIC DNA]</scope>
    <source>
        <strain evidence="2 3">B4135</strain>
    </source>
</reference>